<dbReference type="Pfam" id="PF09338">
    <property type="entry name" value="Gly_reductase"/>
    <property type="match status" value="1"/>
</dbReference>
<gene>
    <name evidence="1" type="primary">prdA</name>
    <name evidence="1" type="ORF">OCV99_04965</name>
</gene>
<accession>A0ABT2RKM3</accession>
<dbReference type="GO" id="GO:0050002">
    <property type="term" value="F:D-proline reductase activity"/>
    <property type="evidence" value="ECO:0007669"/>
    <property type="project" value="UniProtKB-EC"/>
</dbReference>
<comment type="caution">
    <text evidence="1">The sequence shown here is derived from an EMBL/GenBank/DDBJ whole genome shotgun (WGS) entry which is preliminary data.</text>
</comment>
<dbReference type="RefSeq" id="WP_158368793.1">
    <property type="nucleotide sequence ID" value="NZ_JAOQJU010000003.1"/>
</dbReference>
<protein>
    <submittedName>
        <fullName evidence="1">D-proline reductase (Dithiol) proprotein PrdA</fullName>
        <ecNumber evidence="1">1.21.4.1</ecNumber>
    </submittedName>
</protein>
<evidence type="ECO:0000313" key="1">
    <source>
        <dbReference type="EMBL" id="MCU6685920.1"/>
    </source>
</evidence>
<dbReference type="InterPro" id="IPR015417">
    <property type="entry name" value="Gly_reductase_pB_sua/b"/>
</dbReference>
<evidence type="ECO:0000313" key="2">
    <source>
        <dbReference type="Proteomes" id="UP001652431"/>
    </source>
</evidence>
<reference evidence="1 2" key="1">
    <citation type="journal article" date="2021" name="ISME Commun">
        <title>Automated analysis of genomic sequences facilitates high-throughput and comprehensive description of bacteria.</title>
        <authorList>
            <person name="Hitch T.C.A."/>
        </authorList>
    </citation>
    <scope>NUCLEOTIDE SEQUENCE [LARGE SCALE GENOMIC DNA]</scope>
    <source>
        <strain evidence="1 2">Sanger_03</strain>
    </source>
</reference>
<organism evidence="1 2">
    <name type="scientific">Dorea acetigenes</name>
    <dbReference type="NCBI Taxonomy" id="2981787"/>
    <lineage>
        <taxon>Bacteria</taxon>
        <taxon>Bacillati</taxon>
        <taxon>Bacillota</taxon>
        <taxon>Clostridia</taxon>
        <taxon>Lachnospirales</taxon>
        <taxon>Lachnospiraceae</taxon>
        <taxon>Dorea</taxon>
    </lineage>
</organism>
<dbReference type="EC" id="1.21.4.1" evidence="1"/>
<name>A0ABT2RKM3_9FIRM</name>
<dbReference type="EMBL" id="JAOQJU010000003">
    <property type="protein sequence ID" value="MCU6685920.1"/>
    <property type="molecule type" value="Genomic_DNA"/>
</dbReference>
<dbReference type="Proteomes" id="UP001652431">
    <property type="component" value="Unassembled WGS sequence"/>
</dbReference>
<sequence>MSITAETAKAHAHDPAVLCCRAEAGITIEPANLEDPAIFDDLVDSGLLNLDGCLTIEEVLGATLTKTCDSLAPLTVDVLDGVKAPSAPAAEEEEEAVEEAPAPAAPVAPVAAAPTAGGMLKIHIGEGKDIDLQIPVGALGGGAAVAEIAPAAPVAAAAGAEAPAAEAEEEKVVRSLTRKHFKITEVKRGPETKIEGTTLYIREGIEADVIADQELVKDFHLEIITPDLYHTYSETIMDVQPIATKEGDSDIGTGVTRVLDGVVMMLTGTDEGGVQIGEFGSSEGYLDENIMWGRPGCPDKGEIFIKGNIIIQEKTNMERRGPMAAHTAFDIITQEIREVMKKLDESLVVDTQELKQVRRPGKKKVVIVKEIMGQGAMHDNFILPVEPVGVLGARANVDLGNVPVCVSPLEVLDGCIHALTCIGPASKEMSRHYWREPLVLEALHDEEVDLCGVVFVGSPQINAEKFYVSKRVGHTVEMMDVDGAFVTTEGFGNNHIDFASHIEQIGMRGIPVVGMSFCAVQGALVVGNKYMTYMVDNNKSESGIENEVLGCNTLAPEDAVRALAMLKTAMAGEEVKAAEKKWNPNVKSTNVELIEAAYGKKLELEDNEQSLPMSQKRKEKYD</sequence>
<dbReference type="InterPro" id="IPR031002">
    <property type="entry name" value="D_pro_red_PrdA"/>
</dbReference>
<keyword evidence="2" id="KW-1185">Reference proteome</keyword>
<keyword evidence="1" id="KW-0560">Oxidoreductase</keyword>
<dbReference type="NCBIfam" id="TIGR04480">
    <property type="entry name" value="D_pro_red_PrdA"/>
    <property type="match status" value="1"/>
</dbReference>
<proteinExistence type="predicted"/>